<dbReference type="InterPro" id="IPR029058">
    <property type="entry name" value="AB_hydrolase_fold"/>
</dbReference>
<gene>
    <name evidence="3" type="ORF">PAC_05851</name>
</gene>
<sequence>MSFPMEALPRIACFHGGGSTGPIFEVQCEQLISQLSSTFEFVFFNAPFYRDAGPGVLPFFVPEKWGPYRTWFTRDENDEERGDGRGKDGKGEGGIERVLKLLSEAGDGGEWVGCLGFSQGTRVVGGLLLDQQRRKELGLPKAEGDIDFKFGVLCMGGAAPMVSDISYMAEDDGVINTPTFHLHGTKDFQYDNGKKQMKTYYDASKVTVLDIDYHHAMPWHRADLVKFADMMRQIYKDTRPKK</sequence>
<dbReference type="InterPro" id="IPR005645">
    <property type="entry name" value="FSH-like_dom"/>
</dbReference>
<dbReference type="Proteomes" id="UP000184330">
    <property type="component" value="Unassembled WGS sequence"/>
</dbReference>
<evidence type="ECO:0000259" key="2">
    <source>
        <dbReference type="Pfam" id="PF03959"/>
    </source>
</evidence>
<organism evidence="3 4">
    <name type="scientific">Phialocephala subalpina</name>
    <dbReference type="NCBI Taxonomy" id="576137"/>
    <lineage>
        <taxon>Eukaryota</taxon>
        <taxon>Fungi</taxon>
        <taxon>Dikarya</taxon>
        <taxon>Ascomycota</taxon>
        <taxon>Pezizomycotina</taxon>
        <taxon>Leotiomycetes</taxon>
        <taxon>Helotiales</taxon>
        <taxon>Mollisiaceae</taxon>
        <taxon>Phialocephala</taxon>
        <taxon>Phialocephala fortinii species complex</taxon>
    </lineage>
</organism>
<dbReference type="Gene3D" id="3.40.50.1820">
    <property type="entry name" value="alpha/beta hydrolase"/>
    <property type="match status" value="1"/>
</dbReference>
<keyword evidence="4" id="KW-1185">Reference proteome</keyword>
<keyword evidence="1" id="KW-0378">Hydrolase</keyword>
<dbReference type="SUPFAM" id="SSF53474">
    <property type="entry name" value="alpha/beta-Hydrolases"/>
    <property type="match status" value="1"/>
</dbReference>
<dbReference type="PANTHER" id="PTHR48070">
    <property type="entry name" value="ESTERASE OVCA2"/>
    <property type="match status" value="1"/>
</dbReference>
<name>A0A1L7WTA2_9HELO</name>
<dbReference type="OrthoDB" id="414698at2759"/>
<evidence type="ECO:0000313" key="4">
    <source>
        <dbReference type="Proteomes" id="UP000184330"/>
    </source>
</evidence>
<dbReference type="GO" id="GO:0005634">
    <property type="term" value="C:nucleus"/>
    <property type="evidence" value="ECO:0007669"/>
    <property type="project" value="TreeGrafter"/>
</dbReference>
<dbReference type="PANTHER" id="PTHR48070:SF1">
    <property type="entry name" value="SERINE HYDROLASE FSH DOMAIN-CONTAINING PROTEIN"/>
    <property type="match status" value="1"/>
</dbReference>
<evidence type="ECO:0000313" key="3">
    <source>
        <dbReference type="EMBL" id="CZR55963.1"/>
    </source>
</evidence>
<dbReference type="InterPro" id="IPR050593">
    <property type="entry name" value="LovG"/>
</dbReference>
<reference evidence="3 4" key="1">
    <citation type="submission" date="2016-03" db="EMBL/GenBank/DDBJ databases">
        <authorList>
            <person name="Ploux O."/>
        </authorList>
    </citation>
    <scope>NUCLEOTIDE SEQUENCE [LARGE SCALE GENOMIC DNA]</scope>
    <source>
        <strain evidence="3 4">UAMH 11012</strain>
    </source>
</reference>
<evidence type="ECO:0000256" key="1">
    <source>
        <dbReference type="ARBA" id="ARBA00022801"/>
    </source>
</evidence>
<proteinExistence type="predicted"/>
<accession>A0A1L7WTA2</accession>
<dbReference type="GO" id="GO:0005737">
    <property type="term" value="C:cytoplasm"/>
    <property type="evidence" value="ECO:0007669"/>
    <property type="project" value="TreeGrafter"/>
</dbReference>
<dbReference type="EMBL" id="FJOG01000007">
    <property type="protein sequence ID" value="CZR55963.1"/>
    <property type="molecule type" value="Genomic_DNA"/>
</dbReference>
<feature type="domain" description="Serine hydrolase" evidence="2">
    <location>
        <begin position="5"/>
        <end position="221"/>
    </location>
</feature>
<protein>
    <recommendedName>
        <fullName evidence="2">Serine hydrolase domain-containing protein</fullName>
    </recommendedName>
</protein>
<dbReference type="Pfam" id="PF03959">
    <property type="entry name" value="FSH1"/>
    <property type="match status" value="1"/>
</dbReference>
<dbReference type="GO" id="GO:0044550">
    <property type="term" value="P:secondary metabolite biosynthetic process"/>
    <property type="evidence" value="ECO:0007669"/>
    <property type="project" value="TreeGrafter"/>
</dbReference>
<dbReference type="GO" id="GO:0016787">
    <property type="term" value="F:hydrolase activity"/>
    <property type="evidence" value="ECO:0007669"/>
    <property type="project" value="UniProtKB-KW"/>
</dbReference>
<dbReference type="AlphaFoldDB" id="A0A1L7WTA2"/>